<evidence type="ECO:0000256" key="4">
    <source>
        <dbReference type="ARBA" id="ARBA00022490"/>
    </source>
</evidence>
<evidence type="ECO:0000259" key="17">
    <source>
        <dbReference type="SMART" id="SM00382"/>
    </source>
</evidence>
<dbReference type="GO" id="GO:0016558">
    <property type="term" value="P:protein import into peroxisome matrix"/>
    <property type="evidence" value="ECO:0007669"/>
    <property type="project" value="TreeGrafter"/>
</dbReference>
<dbReference type="InParanoid" id="A0A7J7CMS3"/>
<reference evidence="18 19" key="1">
    <citation type="journal article" date="2020" name="Nat. Commun.">
        <title>Genome of Tripterygium wilfordii and identification of cytochrome P450 involved in triptolide biosynthesis.</title>
        <authorList>
            <person name="Tu L."/>
            <person name="Su P."/>
            <person name="Zhang Z."/>
            <person name="Gao L."/>
            <person name="Wang J."/>
            <person name="Hu T."/>
            <person name="Zhou J."/>
            <person name="Zhang Y."/>
            <person name="Zhao Y."/>
            <person name="Liu Y."/>
            <person name="Song Y."/>
            <person name="Tong Y."/>
            <person name="Lu Y."/>
            <person name="Yang J."/>
            <person name="Xu C."/>
            <person name="Jia M."/>
            <person name="Peters R.J."/>
            <person name="Huang L."/>
            <person name="Gao W."/>
        </authorList>
    </citation>
    <scope>NUCLEOTIDE SEQUENCE [LARGE SCALE GENOMIC DNA]</scope>
    <source>
        <strain evidence="19">cv. XIE 37</strain>
        <tissue evidence="18">Leaf</tissue>
    </source>
</reference>
<dbReference type="Gene3D" id="1.10.8.60">
    <property type="match status" value="2"/>
</dbReference>
<dbReference type="AlphaFoldDB" id="A0A7J7CMS3"/>
<evidence type="ECO:0000256" key="7">
    <source>
        <dbReference type="ARBA" id="ARBA00022801"/>
    </source>
</evidence>
<evidence type="ECO:0000256" key="2">
    <source>
        <dbReference type="ARBA" id="ARBA00006914"/>
    </source>
</evidence>
<dbReference type="InterPro" id="IPR050168">
    <property type="entry name" value="AAA_ATPase_domain"/>
</dbReference>
<gene>
    <name evidence="18" type="ORF">HS088_TW15G00889</name>
</gene>
<dbReference type="GO" id="GO:0005829">
    <property type="term" value="C:cytosol"/>
    <property type="evidence" value="ECO:0007669"/>
    <property type="project" value="UniProtKB-SubCell"/>
</dbReference>
<name>A0A7J7CMS3_TRIWF</name>
<evidence type="ECO:0000256" key="15">
    <source>
        <dbReference type="ARBA" id="ARBA00064205"/>
    </source>
</evidence>
<dbReference type="CDD" id="cd19526">
    <property type="entry name" value="RecA-like_PEX1_r2"/>
    <property type="match status" value="1"/>
</dbReference>
<keyword evidence="9" id="KW-0653">Protein transport</keyword>
<dbReference type="Pfam" id="PF00004">
    <property type="entry name" value="AAA"/>
    <property type="match status" value="1"/>
</dbReference>
<evidence type="ECO:0000256" key="11">
    <source>
        <dbReference type="ARBA" id="ARBA00023140"/>
    </source>
</evidence>
<evidence type="ECO:0000256" key="14">
    <source>
        <dbReference type="ARBA" id="ARBA00046271"/>
    </source>
</evidence>
<comment type="subunit">
    <text evidence="15">Interacts with PEX6; forming the PEX1-PEX6 AAA ATPase complex, which is composed of a heterohexamer formed by a trimer of PEX1-PEX6 dimers.</text>
</comment>
<proteinExistence type="inferred from homology"/>
<evidence type="ECO:0000256" key="9">
    <source>
        <dbReference type="ARBA" id="ARBA00022927"/>
    </source>
</evidence>
<evidence type="ECO:0000256" key="13">
    <source>
        <dbReference type="ARBA" id="ARBA00034532"/>
    </source>
</evidence>
<keyword evidence="7" id="KW-0378">Hydrolase</keyword>
<evidence type="ECO:0000256" key="6">
    <source>
        <dbReference type="ARBA" id="ARBA00022741"/>
    </source>
</evidence>
<organism evidence="18 19">
    <name type="scientific">Tripterygium wilfordii</name>
    <name type="common">Thunder God vine</name>
    <dbReference type="NCBI Taxonomy" id="458696"/>
    <lineage>
        <taxon>Eukaryota</taxon>
        <taxon>Viridiplantae</taxon>
        <taxon>Streptophyta</taxon>
        <taxon>Embryophyta</taxon>
        <taxon>Tracheophyta</taxon>
        <taxon>Spermatophyta</taxon>
        <taxon>Magnoliopsida</taxon>
        <taxon>eudicotyledons</taxon>
        <taxon>Gunneridae</taxon>
        <taxon>Pentapetalae</taxon>
        <taxon>rosids</taxon>
        <taxon>fabids</taxon>
        <taxon>Celastrales</taxon>
        <taxon>Celastraceae</taxon>
        <taxon>Tripterygium</taxon>
    </lineage>
</organism>
<dbReference type="EMBL" id="JAAARO010000015">
    <property type="protein sequence ID" value="KAF5735387.1"/>
    <property type="molecule type" value="Genomic_DNA"/>
</dbReference>
<dbReference type="FunFam" id="3.40.50.300:FF:000149">
    <property type="entry name" value="Nuclear valosin-containing protein-like"/>
    <property type="match status" value="1"/>
</dbReference>
<evidence type="ECO:0000256" key="10">
    <source>
        <dbReference type="ARBA" id="ARBA00023136"/>
    </source>
</evidence>
<keyword evidence="19" id="KW-1185">Reference proteome</keyword>
<sequence>MDEYAEKRKILCGIGPIAFIASVQSLEKIPQSLSSSGRFDFHVQLPAPAASERTAILKHEVQRRSLQCSDGILRDVTSECDGYDAYDLEILVDRAVHSAIGRFLPSHHGFEKHERPTLVRDDFIRAMHEFLPVAMRDITKTASEGGRSGWDDVSGLNDIRNAIKEMIELPSKFPNIFAQAPLRLRSNVLLYGPPGCGKTHIVGAAAAACSLRFISVKGPELLNKYIGASEQAVRDIFSKAANAAPCLLFFDEFDSIAPKRGHDNTGVTDRVVNQFLTELDGVEVLTGVFVFAATSRPDLLDAALLRPGRLDRLLFCDFPSPRERLDILTVLSRKLQLGGDVDLDAIACMTEGFSGADLQALLSDGQLAAVHEFLNSADNNEPRKMPVITDTLLKSIAYKARPSVSEAEKQRLYSIYNQFLDSKRSVAAQSRDAKGKRATLA</sequence>
<dbReference type="GO" id="GO:0005524">
    <property type="term" value="F:ATP binding"/>
    <property type="evidence" value="ECO:0007669"/>
    <property type="project" value="UniProtKB-KW"/>
</dbReference>
<protein>
    <recommendedName>
        <fullName evidence="13">Peroxisomal ATPase PEX1</fullName>
    </recommendedName>
    <alternativeName>
        <fullName evidence="12">Peroxin-1</fullName>
    </alternativeName>
</protein>
<dbReference type="Pfam" id="PF17862">
    <property type="entry name" value="AAA_lid_3"/>
    <property type="match status" value="1"/>
</dbReference>
<keyword evidence="11" id="KW-0576">Peroxisome</keyword>
<dbReference type="FunFam" id="1.10.8.60:FF:000105">
    <property type="entry name" value="PeRoXisome assembly factor"/>
    <property type="match status" value="1"/>
</dbReference>
<dbReference type="GO" id="GO:0005778">
    <property type="term" value="C:peroxisomal membrane"/>
    <property type="evidence" value="ECO:0007669"/>
    <property type="project" value="UniProtKB-SubCell"/>
</dbReference>
<comment type="subcellular location">
    <subcellularLocation>
        <location evidence="1">Cytoplasm</location>
        <location evidence="1">Cytosol</location>
    </subcellularLocation>
    <subcellularLocation>
        <location evidence="14">Peroxisome membrane</location>
    </subcellularLocation>
</comment>
<dbReference type="PANTHER" id="PTHR23077:SF12">
    <property type="entry name" value="PEROXISOMAL ATPASE PEX1"/>
    <property type="match status" value="1"/>
</dbReference>
<evidence type="ECO:0000313" key="18">
    <source>
        <dbReference type="EMBL" id="KAF5735387.1"/>
    </source>
</evidence>
<dbReference type="InterPro" id="IPR003959">
    <property type="entry name" value="ATPase_AAA_core"/>
</dbReference>
<dbReference type="InterPro" id="IPR003960">
    <property type="entry name" value="ATPase_AAA_CS"/>
</dbReference>
<dbReference type="InterPro" id="IPR041569">
    <property type="entry name" value="AAA_lid_3"/>
</dbReference>
<dbReference type="SUPFAM" id="SSF52540">
    <property type="entry name" value="P-loop containing nucleoside triphosphate hydrolases"/>
    <property type="match status" value="2"/>
</dbReference>
<evidence type="ECO:0000256" key="1">
    <source>
        <dbReference type="ARBA" id="ARBA00004514"/>
    </source>
</evidence>
<dbReference type="InterPro" id="IPR003593">
    <property type="entry name" value="AAA+_ATPase"/>
</dbReference>
<evidence type="ECO:0000256" key="5">
    <source>
        <dbReference type="ARBA" id="ARBA00022737"/>
    </source>
</evidence>
<dbReference type="InterPro" id="IPR027417">
    <property type="entry name" value="P-loop_NTPase"/>
</dbReference>
<dbReference type="SMART" id="SM00382">
    <property type="entry name" value="AAA"/>
    <property type="match status" value="1"/>
</dbReference>
<feature type="domain" description="AAA+ ATPase" evidence="17">
    <location>
        <begin position="184"/>
        <end position="320"/>
    </location>
</feature>
<evidence type="ECO:0000256" key="16">
    <source>
        <dbReference type="RuleBase" id="RU003651"/>
    </source>
</evidence>
<dbReference type="GO" id="GO:0016887">
    <property type="term" value="F:ATP hydrolysis activity"/>
    <property type="evidence" value="ECO:0007669"/>
    <property type="project" value="InterPro"/>
</dbReference>
<evidence type="ECO:0000256" key="12">
    <source>
        <dbReference type="ARBA" id="ARBA00032509"/>
    </source>
</evidence>
<keyword evidence="3" id="KW-0813">Transport</keyword>
<keyword evidence="4" id="KW-0963">Cytoplasm</keyword>
<keyword evidence="6 16" id="KW-0547">Nucleotide-binding</keyword>
<comment type="similarity">
    <text evidence="2 16">Belongs to the AAA ATPase family.</text>
</comment>
<dbReference type="PROSITE" id="PS00674">
    <property type="entry name" value="AAA"/>
    <property type="match status" value="1"/>
</dbReference>
<keyword evidence="5" id="KW-0677">Repeat</keyword>
<comment type="caution">
    <text evidence="18">The sequence shown here is derived from an EMBL/GenBank/DDBJ whole genome shotgun (WGS) entry which is preliminary data.</text>
</comment>
<accession>A0A7J7CMS3</accession>
<dbReference type="Gene3D" id="3.40.50.300">
    <property type="entry name" value="P-loop containing nucleotide triphosphate hydrolases"/>
    <property type="match status" value="2"/>
</dbReference>
<dbReference type="Proteomes" id="UP000593562">
    <property type="component" value="Unassembled WGS sequence"/>
</dbReference>
<evidence type="ECO:0000313" key="19">
    <source>
        <dbReference type="Proteomes" id="UP000593562"/>
    </source>
</evidence>
<evidence type="ECO:0000256" key="8">
    <source>
        <dbReference type="ARBA" id="ARBA00022840"/>
    </source>
</evidence>
<keyword evidence="8 16" id="KW-0067">ATP-binding</keyword>
<keyword evidence="10" id="KW-0472">Membrane</keyword>
<evidence type="ECO:0000256" key="3">
    <source>
        <dbReference type="ARBA" id="ARBA00022448"/>
    </source>
</evidence>
<dbReference type="PANTHER" id="PTHR23077">
    <property type="entry name" value="AAA-FAMILY ATPASE"/>
    <property type="match status" value="1"/>
</dbReference>